<dbReference type="OrthoDB" id="69764at2"/>
<dbReference type="InterPro" id="IPR021607">
    <property type="entry name" value="DUF3224"/>
</dbReference>
<dbReference type="Gene3D" id="2.40.350.10">
    <property type="entry name" value="SO1590-like"/>
    <property type="match status" value="1"/>
</dbReference>
<protein>
    <recommendedName>
        <fullName evidence="3">DUF3224 domain-containing protein</fullName>
    </recommendedName>
</protein>
<gene>
    <name evidence="1" type="ORF">ABB29_02660</name>
</gene>
<keyword evidence="2" id="KW-1185">Reference proteome</keyword>
<dbReference type="RefSeq" id="WP_057657059.1">
    <property type="nucleotide sequence ID" value="NZ_LDJL01000002.1"/>
</dbReference>
<evidence type="ECO:0000313" key="2">
    <source>
        <dbReference type="Proteomes" id="UP000052052"/>
    </source>
</evidence>
<dbReference type="PATRIC" id="fig|344882.3.peg.1739"/>
<comment type="caution">
    <text evidence="1">The sequence shown here is derived from an EMBL/GenBank/DDBJ whole genome shotgun (WGS) entry which is preliminary data.</text>
</comment>
<evidence type="ECO:0008006" key="3">
    <source>
        <dbReference type="Google" id="ProtNLM"/>
    </source>
</evidence>
<dbReference type="STRING" id="344882.ABB29_02660"/>
<name>A0A0R0CQ15_9GAMM</name>
<proteinExistence type="predicted"/>
<dbReference type="InterPro" id="IPR023159">
    <property type="entry name" value="SO1590-like_sf"/>
</dbReference>
<dbReference type="Proteomes" id="UP000052052">
    <property type="component" value="Unassembled WGS sequence"/>
</dbReference>
<dbReference type="Pfam" id="PF11528">
    <property type="entry name" value="DUF3224"/>
    <property type="match status" value="1"/>
</dbReference>
<dbReference type="AlphaFoldDB" id="A0A0R0CQ15"/>
<organism evidence="1 2">
    <name type="scientific">Pseudoxanthomonas dokdonensis</name>
    <dbReference type="NCBI Taxonomy" id="344882"/>
    <lineage>
        <taxon>Bacteria</taxon>
        <taxon>Pseudomonadati</taxon>
        <taxon>Pseudomonadota</taxon>
        <taxon>Gammaproteobacteria</taxon>
        <taxon>Lysobacterales</taxon>
        <taxon>Lysobacteraceae</taxon>
        <taxon>Pseudoxanthomonas</taxon>
    </lineage>
</organism>
<sequence length="129" mass="13706">MSEYARGTFEVSMQPVAGDEGADATLGRMLLSKTFSGDLQASGDGQMLTAMGEVAGSAAYVAIERVSGQLHGRQGSFALVHRGVMSGDQRQLQVEIVPDSGRGELAGIRGQLDIRIEAGQHFYELAYTL</sequence>
<dbReference type="SUPFAM" id="SSF159238">
    <property type="entry name" value="SO1590-like"/>
    <property type="match status" value="1"/>
</dbReference>
<reference evidence="1 2" key="1">
    <citation type="submission" date="2015-05" db="EMBL/GenBank/DDBJ databases">
        <title>Genome sequencing and analysis of members of genus Stenotrophomonas.</title>
        <authorList>
            <person name="Patil P.P."/>
            <person name="Midha S."/>
            <person name="Patil P.B."/>
        </authorList>
    </citation>
    <scope>NUCLEOTIDE SEQUENCE [LARGE SCALE GENOMIC DNA]</scope>
    <source>
        <strain evidence="1 2">DSM 21858</strain>
    </source>
</reference>
<dbReference type="EMBL" id="LDJL01000002">
    <property type="protein sequence ID" value="KRG71669.1"/>
    <property type="molecule type" value="Genomic_DNA"/>
</dbReference>
<accession>A0A0R0CQ15</accession>
<evidence type="ECO:0000313" key="1">
    <source>
        <dbReference type="EMBL" id="KRG71669.1"/>
    </source>
</evidence>